<organism evidence="2">
    <name type="scientific">Magallana gigas</name>
    <name type="common">Pacific oyster</name>
    <name type="synonym">Crassostrea gigas</name>
    <dbReference type="NCBI Taxonomy" id="29159"/>
    <lineage>
        <taxon>Eukaryota</taxon>
        <taxon>Metazoa</taxon>
        <taxon>Spiralia</taxon>
        <taxon>Lophotrochozoa</taxon>
        <taxon>Mollusca</taxon>
        <taxon>Bivalvia</taxon>
        <taxon>Autobranchia</taxon>
        <taxon>Pteriomorphia</taxon>
        <taxon>Ostreida</taxon>
        <taxon>Ostreoidea</taxon>
        <taxon>Ostreidae</taxon>
        <taxon>Magallana</taxon>
    </lineage>
</organism>
<dbReference type="AlphaFoldDB" id="K1PZF8"/>
<dbReference type="EMBL" id="JH819194">
    <property type="protein sequence ID" value="EKC29557.1"/>
    <property type="molecule type" value="Genomic_DNA"/>
</dbReference>
<feature type="region of interest" description="Disordered" evidence="1">
    <location>
        <begin position="241"/>
        <end position="261"/>
    </location>
</feature>
<proteinExistence type="predicted"/>
<evidence type="ECO:0000256" key="1">
    <source>
        <dbReference type="SAM" id="MobiDB-lite"/>
    </source>
</evidence>
<gene>
    <name evidence="2" type="ORF">CGI_10027339</name>
</gene>
<dbReference type="InParanoid" id="K1PZF8"/>
<protein>
    <submittedName>
        <fullName evidence="2">Uncharacterized protein</fullName>
    </submittedName>
</protein>
<accession>K1PZF8</accession>
<feature type="region of interest" description="Disordered" evidence="1">
    <location>
        <begin position="211"/>
        <end position="230"/>
    </location>
</feature>
<dbReference type="HOGENOM" id="CLU_1066525_0_0_1"/>
<reference evidence="2" key="1">
    <citation type="journal article" date="2012" name="Nature">
        <title>The oyster genome reveals stress adaptation and complexity of shell formation.</title>
        <authorList>
            <person name="Zhang G."/>
            <person name="Fang X."/>
            <person name="Guo X."/>
            <person name="Li L."/>
            <person name="Luo R."/>
            <person name="Xu F."/>
            <person name="Yang P."/>
            <person name="Zhang L."/>
            <person name="Wang X."/>
            <person name="Qi H."/>
            <person name="Xiong Z."/>
            <person name="Que H."/>
            <person name="Xie Y."/>
            <person name="Holland P.W."/>
            <person name="Paps J."/>
            <person name="Zhu Y."/>
            <person name="Wu F."/>
            <person name="Chen Y."/>
            <person name="Wang J."/>
            <person name="Peng C."/>
            <person name="Meng J."/>
            <person name="Yang L."/>
            <person name="Liu J."/>
            <person name="Wen B."/>
            <person name="Zhang N."/>
            <person name="Huang Z."/>
            <person name="Zhu Q."/>
            <person name="Feng Y."/>
            <person name="Mount A."/>
            <person name="Hedgecock D."/>
            <person name="Xu Z."/>
            <person name="Liu Y."/>
            <person name="Domazet-Loso T."/>
            <person name="Du Y."/>
            <person name="Sun X."/>
            <person name="Zhang S."/>
            <person name="Liu B."/>
            <person name="Cheng P."/>
            <person name="Jiang X."/>
            <person name="Li J."/>
            <person name="Fan D."/>
            <person name="Wang W."/>
            <person name="Fu W."/>
            <person name="Wang T."/>
            <person name="Wang B."/>
            <person name="Zhang J."/>
            <person name="Peng Z."/>
            <person name="Li Y."/>
            <person name="Li N."/>
            <person name="Wang J."/>
            <person name="Chen M."/>
            <person name="He Y."/>
            <person name="Tan F."/>
            <person name="Song X."/>
            <person name="Zheng Q."/>
            <person name="Huang R."/>
            <person name="Yang H."/>
            <person name="Du X."/>
            <person name="Chen L."/>
            <person name="Yang M."/>
            <person name="Gaffney P.M."/>
            <person name="Wang S."/>
            <person name="Luo L."/>
            <person name="She Z."/>
            <person name="Ming Y."/>
            <person name="Huang W."/>
            <person name="Zhang S."/>
            <person name="Huang B."/>
            <person name="Zhang Y."/>
            <person name="Qu T."/>
            <person name="Ni P."/>
            <person name="Miao G."/>
            <person name="Wang J."/>
            <person name="Wang Q."/>
            <person name="Steinberg C.E."/>
            <person name="Wang H."/>
            <person name="Li N."/>
            <person name="Qian L."/>
            <person name="Zhang G."/>
            <person name="Li Y."/>
            <person name="Yang H."/>
            <person name="Liu X."/>
            <person name="Wang J."/>
            <person name="Yin Y."/>
            <person name="Wang J."/>
        </authorList>
    </citation>
    <scope>NUCLEOTIDE SEQUENCE [LARGE SCALE GENOMIC DNA]</scope>
    <source>
        <strain evidence="2">05x7-T-G4-1.051#20</strain>
    </source>
</reference>
<evidence type="ECO:0000313" key="2">
    <source>
        <dbReference type="EMBL" id="EKC29557.1"/>
    </source>
</evidence>
<feature type="compositionally biased region" description="Basic and acidic residues" evidence="1">
    <location>
        <begin position="211"/>
        <end position="222"/>
    </location>
</feature>
<sequence>MAGFYLYVSNTTLKETGHLCFHENQTKQEMILEDITINCCVSGRYVIYYNERKQNVEYPVFYSKYAYNDLCEVEVYGCNVSIKNGEIFKNRCPKNCHEGHCDINTGHCLKCILGLQGPLCDQVCGAINSTMENIMFPNDAYTLRSLKADFFKIAHSPTCAGAIDGTLIPIKGMSGLAEPAFICRKNFCALNIQAVADPNMRIFRNKACKRQDVNQEEKKDTDSISTPGIYDTAEENAGYQELGQLSGPSHYDHLQGPATNK</sequence>
<dbReference type="Gene3D" id="2.60.120.260">
    <property type="entry name" value="Galactose-binding domain-like"/>
    <property type="match status" value="1"/>
</dbReference>
<name>K1PZF8_MAGGI</name>